<dbReference type="InterPro" id="IPR050266">
    <property type="entry name" value="AB_hydrolase_sf"/>
</dbReference>
<accession>A0A845M238</accession>
<dbReference type="GO" id="GO:0016787">
    <property type="term" value="F:hydrolase activity"/>
    <property type="evidence" value="ECO:0007669"/>
    <property type="project" value="UniProtKB-KW"/>
</dbReference>
<sequence>MKLALSVLVIIAVAGFATMIRVEDRRRAAHRDYPPQGQFVEVDDHPVHYVQIGAGPDLVLLHGASGSTRDWMFDIAPKLAERYRVTIFDRPGLGYTPPLAPNDVTLSAQTALLVAAAAKLGVEAPVVAGQSFGGAVAMNWAVNHPDALSAVVSIAGATHPWPGPRDKLYAALAQPVIGPVLSHLISAWLPRNYLARQIDAVFAPNPMPDGYARAIAPGIILLPEQFKANAQQRHELLHHLEEQQKRYGEVSVPVEVIHGTADTTVGLSIHSEPLVDEVQNGNLTVLDGVGHMPHHVARDETIAAIDRAALRAGVK</sequence>
<dbReference type="Pfam" id="PF00561">
    <property type="entry name" value="Abhydrolase_1"/>
    <property type="match status" value="1"/>
</dbReference>
<dbReference type="EMBL" id="WTUX01000011">
    <property type="protein sequence ID" value="MZR13272.1"/>
    <property type="molecule type" value="Genomic_DNA"/>
</dbReference>
<dbReference type="InterPro" id="IPR029058">
    <property type="entry name" value="AB_hydrolase_fold"/>
</dbReference>
<gene>
    <name evidence="3" type="ORF">GQE99_09600</name>
</gene>
<dbReference type="InterPro" id="IPR000073">
    <property type="entry name" value="AB_hydrolase_1"/>
</dbReference>
<proteinExistence type="predicted"/>
<dbReference type="AlphaFoldDB" id="A0A845M238"/>
<evidence type="ECO:0000313" key="3">
    <source>
        <dbReference type="EMBL" id="MZR13272.1"/>
    </source>
</evidence>
<evidence type="ECO:0000256" key="1">
    <source>
        <dbReference type="ARBA" id="ARBA00022801"/>
    </source>
</evidence>
<evidence type="ECO:0000313" key="4">
    <source>
        <dbReference type="Proteomes" id="UP000467322"/>
    </source>
</evidence>
<dbReference type="PANTHER" id="PTHR43798">
    <property type="entry name" value="MONOACYLGLYCEROL LIPASE"/>
    <property type="match status" value="1"/>
</dbReference>
<protein>
    <submittedName>
        <fullName evidence="3">Alpha/beta fold hydrolase</fullName>
    </submittedName>
</protein>
<dbReference type="RefSeq" id="WP_161351369.1">
    <property type="nucleotide sequence ID" value="NZ_WTUX01000011.1"/>
</dbReference>
<dbReference type="GO" id="GO:0016020">
    <property type="term" value="C:membrane"/>
    <property type="evidence" value="ECO:0007669"/>
    <property type="project" value="TreeGrafter"/>
</dbReference>
<keyword evidence="1 3" id="KW-0378">Hydrolase</keyword>
<dbReference type="Proteomes" id="UP000467322">
    <property type="component" value="Unassembled WGS sequence"/>
</dbReference>
<dbReference type="PANTHER" id="PTHR43798:SF31">
    <property type="entry name" value="AB HYDROLASE SUPERFAMILY PROTEIN YCLE"/>
    <property type="match status" value="1"/>
</dbReference>
<dbReference type="PRINTS" id="PR00111">
    <property type="entry name" value="ABHYDROLASE"/>
</dbReference>
<name>A0A845M238_9RHOB</name>
<evidence type="ECO:0000259" key="2">
    <source>
        <dbReference type="Pfam" id="PF00561"/>
    </source>
</evidence>
<organism evidence="3 4">
    <name type="scientific">Maritimibacter harenae</name>
    <dbReference type="NCBI Taxonomy" id="2606218"/>
    <lineage>
        <taxon>Bacteria</taxon>
        <taxon>Pseudomonadati</taxon>
        <taxon>Pseudomonadota</taxon>
        <taxon>Alphaproteobacteria</taxon>
        <taxon>Rhodobacterales</taxon>
        <taxon>Roseobacteraceae</taxon>
        <taxon>Maritimibacter</taxon>
    </lineage>
</organism>
<comment type="caution">
    <text evidence="3">The sequence shown here is derived from an EMBL/GenBank/DDBJ whole genome shotgun (WGS) entry which is preliminary data.</text>
</comment>
<reference evidence="3 4" key="1">
    <citation type="submission" date="2019-12" db="EMBL/GenBank/DDBJ databases">
        <title>Maritimibacter sp. nov. sp. isolated from sea sand.</title>
        <authorList>
            <person name="Kim J."/>
            <person name="Jeong S.E."/>
            <person name="Jung H.S."/>
            <person name="Jeon C.O."/>
        </authorList>
    </citation>
    <scope>NUCLEOTIDE SEQUENCE [LARGE SCALE GENOMIC DNA]</scope>
    <source>
        <strain evidence="3 4">DP07</strain>
    </source>
</reference>
<dbReference type="SUPFAM" id="SSF53474">
    <property type="entry name" value="alpha/beta-Hydrolases"/>
    <property type="match status" value="1"/>
</dbReference>
<feature type="domain" description="AB hydrolase-1" evidence="2">
    <location>
        <begin position="58"/>
        <end position="174"/>
    </location>
</feature>
<dbReference type="Gene3D" id="3.40.50.1820">
    <property type="entry name" value="alpha/beta hydrolase"/>
    <property type="match status" value="1"/>
</dbReference>
<keyword evidence="4" id="KW-1185">Reference proteome</keyword>